<dbReference type="SMART" id="SM00490">
    <property type="entry name" value="HELICc"/>
    <property type="match status" value="1"/>
</dbReference>
<evidence type="ECO:0000256" key="8">
    <source>
        <dbReference type="ARBA" id="ARBA00023016"/>
    </source>
</evidence>
<evidence type="ECO:0000256" key="1">
    <source>
        <dbReference type="ARBA" id="ARBA00004496"/>
    </source>
</evidence>
<evidence type="ECO:0000256" key="5">
    <source>
        <dbReference type="ARBA" id="ARBA00022806"/>
    </source>
</evidence>
<dbReference type="PROSITE" id="PS00039">
    <property type="entry name" value="DEAD_ATP_HELICASE"/>
    <property type="match status" value="1"/>
</dbReference>
<keyword evidence="17" id="KW-1185">Reference proteome</keyword>
<feature type="domain" description="Helicase C-terminal" evidence="14">
    <location>
        <begin position="238"/>
        <end position="385"/>
    </location>
</feature>
<organism evidence="16 17">
    <name type="scientific">Proteus mirabilis (strain HI4320)</name>
    <dbReference type="NCBI Taxonomy" id="529507"/>
    <lineage>
        <taxon>Bacteria</taxon>
        <taxon>Pseudomonadati</taxon>
        <taxon>Pseudomonadota</taxon>
        <taxon>Gammaproteobacteria</taxon>
        <taxon>Enterobacterales</taxon>
        <taxon>Morganellaceae</taxon>
        <taxon>Proteus</taxon>
    </lineage>
</organism>
<dbReference type="PROSITE" id="PS51194">
    <property type="entry name" value="HELICASE_CTER"/>
    <property type="match status" value="1"/>
</dbReference>
<keyword evidence="3 10" id="KW-0547">Nucleotide-binding</keyword>
<dbReference type="InterPro" id="IPR050547">
    <property type="entry name" value="DEAD_box_RNA_helicases"/>
</dbReference>
<dbReference type="NCBIfam" id="NF008642">
    <property type="entry name" value="PRK11634.1"/>
    <property type="match status" value="1"/>
</dbReference>
<dbReference type="PANTHER" id="PTHR47963:SF8">
    <property type="entry name" value="ATP-DEPENDENT RNA HELICASE DEAD"/>
    <property type="match status" value="1"/>
</dbReference>
<feature type="compositionally biased region" description="Basic and acidic residues" evidence="12">
    <location>
        <begin position="560"/>
        <end position="572"/>
    </location>
</feature>
<dbReference type="CDD" id="cd12499">
    <property type="entry name" value="RRM_EcCsdA_like"/>
    <property type="match status" value="1"/>
</dbReference>
<evidence type="ECO:0000313" key="17">
    <source>
        <dbReference type="Proteomes" id="UP000008319"/>
    </source>
</evidence>
<dbReference type="EC" id="3.6.4.13" evidence="10"/>
<dbReference type="GO" id="GO:0000027">
    <property type="term" value="P:ribosomal large subunit assembly"/>
    <property type="evidence" value="ECO:0007669"/>
    <property type="project" value="UniProtKB-UniRule"/>
</dbReference>
<comment type="function">
    <text evidence="10">DEAD-box RNA helicase involved in various cellular processes at low temperature, including ribosome biogenesis, mRNA degradation and translation initiation.</text>
</comment>
<dbReference type="InterPro" id="IPR034415">
    <property type="entry name" value="CsdA_RRM"/>
</dbReference>
<keyword evidence="8 10" id="KW-0346">Stress response</keyword>
<dbReference type="PANTHER" id="PTHR47963">
    <property type="entry name" value="DEAD-BOX ATP-DEPENDENT RNA HELICASE 47, MITOCHONDRIAL"/>
    <property type="match status" value="1"/>
</dbReference>
<dbReference type="KEGG" id="pmr:PMI3424"/>
<feature type="compositionally biased region" description="Basic and acidic residues" evidence="12">
    <location>
        <begin position="581"/>
        <end position="596"/>
    </location>
</feature>
<dbReference type="Proteomes" id="UP000008319">
    <property type="component" value="Chromosome"/>
</dbReference>
<gene>
    <name evidence="10 16" type="primary">deaD</name>
    <name evidence="10" type="synonym">csdA</name>
    <name evidence="16" type="ordered locus">PMI3424</name>
</gene>
<dbReference type="Pfam" id="PF03880">
    <property type="entry name" value="DbpA"/>
    <property type="match status" value="1"/>
</dbReference>
<dbReference type="GO" id="GO:0033592">
    <property type="term" value="F:RNA strand annealing activity"/>
    <property type="evidence" value="ECO:0007669"/>
    <property type="project" value="TreeGrafter"/>
</dbReference>
<dbReference type="EMBL" id="AM942759">
    <property type="protein sequence ID" value="CAR46715.1"/>
    <property type="molecule type" value="Genomic_DNA"/>
</dbReference>
<feature type="compositionally biased region" description="Basic and acidic residues" evidence="12">
    <location>
        <begin position="449"/>
        <end position="476"/>
    </location>
</feature>
<dbReference type="FunFam" id="3.40.50.300:FF:000108">
    <property type="entry name" value="ATP-dependent RNA helicase RhlE"/>
    <property type="match status" value="1"/>
</dbReference>
<keyword evidence="5 10" id="KW-0347">Helicase</keyword>
<keyword evidence="7 10" id="KW-0694">RNA-binding</keyword>
<feature type="domain" description="DEAD-box RNA helicase Q" evidence="15">
    <location>
        <begin position="12"/>
        <end position="40"/>
    </location>
</feature>
<dbReference type="GO" id="GO:0003724">
    <property type="term" value="F:RNA helicase activity"/>
    <property type="evidence" value="ECO:0007669"/>
    <property type="project" value="UniProtKB-UniRule"/>
</dbReference>
<reference evidence="16 17" key="1">
    <citation type="journal article" date="2008" name="J. Bacteriol.">
        <title>Complete genome sequence of uropathogenic Proteus mirabilis, a master of both adherence and motility.</title>
        <authorList>
            <person name="Pearson M.M."/>
            <person name="Sebaihia M."/>
            <person name="Churcher C."/>
            <person name="Quail M.A."/>
            <person name="Seshasayee A.S."/>
            <person name="Luscombe N.M."/>
            <person name="Abdellah Z."/>
            <person name="Arrosmith C."/>
            <person name="Atkin B."/>
            <person name="Chillingworth T."/>
            <person name="Hauser H."/>
            <person name="Jagels K."/>
            <person name="Moule S."/>
            <person name="Mungall K."/>
            <person name="Norbertczak H."/>
            <person name="Rabbinowitsch E."/>
            <person name="Walker D."/>
            <person name="Whithead S."/>
            <person name="Thomson N.R."/>
            <person name="Rather P.N."/>
            <person name="Parkhill J."/>
            <person name="Mobley H.L."/>
        </authorList>
    </citation>
    <scope>NUCLEOTIDE SEQUENCE [LARGE SCALE GENOMIC DNA]</scope>
    <source>
        <strain evidence="16 17">HI4320</strain>
    </source>
</reference>
<dbReference type="HOGENOM" id="CLU_003041_21_1_6"/>
<keyword evidence="6 10" id="KW-0067">ATP-binding</keyword>
<evidence type="ECO:0000256" key="9">
    <source>
        <dbReference type="ARBA" id="ARBA00047984"/>
    </source>
</evidence>
<dbReference type="Gene3D" id="3.40.50.300">
    <property type="entry name" value="P-loop containing nucleotide triphosphate hydrolases"/>
    <property type="match status" value="2"/>
</dbReference>
<dbReference type="eggNOG" id="COG0513">
    <property type="taxonomic scope" value="Bacteria"/>
</dbReference>
<dbReference type="GO" id="GO:0070417">
    <property type="term" value="P:cellular response to cold"/>
    <property type="evidence" value="ECO:0007669"/>
    <property type="project" value="InterPro"/>
</dbReference>
<dbReference type="GO" id="GO:0016887">
    <property type="term" value="F:ATP hydrolysis activity"/>
    <property type="evidence" value="ECO:0007669"/>
    <property type="project" value="RHEA"/>
</dbReference>
<dbReference type="Pfam" id="PF00270">
    <property type="entry name" value="DEAD"/>
    <property type="match status" value="1"/>
</dbReference>
<protein>
    <recommendedName>
        <fullName evidence="10">ATP-dependent RNA helicase DeaD</fullName>
        <ecNumber evidence="10">3.6.4.13</ecNumber>
    </recommendedName>
    <alternativeName>
        <fullName evidence="10">Cold-shock DEAD box protein A</fullName>
    </alternativeName>
</protein>
<feature type="short sequence motif" description="Q motif" evidence="11">
    <location>
        <begin position="12"/>
        <end position="40"/>
    </location>
</feature>
<name>B4F2C5_PROMH</name>
<dbReference type="Pfam" id="PF00271">
    <property type="entry name" value="Helicase_C"/>
    <property type="match status" value="1"/>
</dbReference>
<feature type="domain" description="Helicase ATP-binding" evidence="13">
    <location>
        <begin position="43"/>
        <end position="214"/>
    </location>
</feature>
<dbReference type="HAMAP" id="MF_00964">
    <property type="entry name" value="DEAD_helicase_DeaD"/>
    <property type="match status" value="1"/>
</dbReference>
<dbReference type="SUPFAM" id="SSF52540">
    <property type="entry name" value="P-loop containing nucleoside triphosphate hydrolases"/>
    <property type="match status" value="1"/>
</dbReference>
<comment type="catalytic activity">
    <reaction evidence="9 10">
        <text>ATP + H2O = ADP + phosphate + H(+)</text>
        <dbReference type="Rhea" id="RHEA:13065"/>
        <dbReference type="ChEBI" id="CHEBI:15377"/>
        <dbReference type="ChEBI" id="CHEBI:15378"/>
        <dbReference type="ChEBI" id="CHEBI:30616"/>
        <dbReference type="ChEBI" id="CHEBI:43474"/>
        <dbReference type="ChEBI" id="CHEBI:456216"/>
        <dbReference type="EC" id="3.6.4.13"/>
    </reaction>
</comment>
<dbReference type="GO" id="GO:0006401">
    <property type="term" value="P:RNA catabolic process"/>
    <property type="evidence" value="ECO:0007669"/>
    <property type="project" value="UniProtKB-UniRule"/>
</dbReference>
<dbReference type="InterPro" id="IPR001650">
    <property type="entry name" value="Helicase_C-like"/>
</dbReference>
<comment type="subcellular location">
    <subcellularLocation>
        <location evidence="1 10">Cytoplasm</location>
    </subcellularLocation>
</comment>
<dbReference type="CDD" id="cd18787">
    <property type="entry name" value="SF2_C_DEAD"/>
    <property type="match status" value="1"/>
</dbReference>
<proteinExistence type="inferred from homology"/>
<dbReference type="InterPro" id="IPR005580">
    <property type="entry name" value="DbpA/CsdA_RNA-bd_dom"/>
</dbReference>
<dbReference type="SMART" id="SM00487">
    <property type="entry name" value="DEXDc"/>
    <property type="match status" value="1"/>
</dbReference>
<dbReference type="FunFam" id="3.40.50.300:FF:000374">
    <property type="entry name" value="ATP-dependent RNA helicase DeaD"/>
    <property type="match status" value="1"/>
</dbReference>
<dbReference type="InterPro" id="IPR028618">
    <property type="entry name" value="DEAD_helicase_DeaD"/>
</dbReference>
<dbReference type="GO" id="GO:0005524">
    <property type="term" value="F:ATP binding"/>
    <property type="evidence" value="ECO:0007669"/>
    <property type="project" value="UniProtKB-UniRule"/>
</dbReference>
<evidence type="ECO:0000313" key="16">
    <source>
        <dbReference type="EMBL" id="CAR46715.1"/>
    </source>
</evidence>
<dbReference type="PROSITE" id="PS51192">
    <property type="entry name" value="HELICASE_ATP_BIND_1"/>
    <property type="match status" value="1"/>
</dbReference>
<dbReference type="EnsemblBacteria" id="CAR46715">
    <property type="protein sequence ID" value="CAR46715"/>
    <property type="gene ID" value="PMI3424"/>
</dbReference>
<dbReference type="Pfam" id="PF25399">
    <property type="entry name" value="DeaD_dimer"/>
    <property type="match status" value="1"/>
</dbReference>
<evidence type="ECO:0000256" key="10">
    <source>
        <dbReference type="HAMAP-Rule" id="MF_00964"/>
    </source>
</evidence>
<sequence length="616" mass="69521">MRHSDMTTETDMTFADLGLSAPILTALNDLGYEKPSPIQQQCIPFLLDGNDVLGMAQTGSGKTAAFSLPLLHNLDESLKAPQILVLAPTRELAVQVAEAIEDFSKHLPKVNVVALYGGQRYDVQLRALRQGPQVVVGTPGRLLDHLNRGTLDLSKLKGLVLDEADEMLRMGFIEDVENILSKIPAEHQTALFSATMPEAIRRITRRFMNDPKEVRIQSSVTTRPDISQSYWMTYGARKNEALIRFLEAEDFDAAIIFVRTKNATLEVAETLERNGYNSAALNGDMNQSLREQTLERLKNGRLDILIATDVAARGLDVDRISLVVNYDIPMDSESYVHRIGRTGRAGRAGRAILFVDNRERRLLRNIERTMKMSIPEVELPNAELISQRRQEKFAQQIAQQLETSNLDQYRALLPKLAPQGEEALDMETLAAVLLKMAQGERALILPPDPVRRPRREFNDRDDRRNDRERSPRRERRDAGEMDLYRIEVGRDDGVEVRHIVGAIANEGDISSRYIGNIKLYGSHSTIELPKGMPGDLLSHFTRTRIMNKPLNMQLVGDAQPYRERRNSSRRDGQPQGGRRFSKGDQPPRRGNGERGNFRGRGNNENAPRRRSSSHNQ</sequence>
<dbReference type="PROSITE" id="PS51195">
    <property type="entry name" value="Q_MOTIF"/>
    <property type="match status" value="1"/>
</dbReference>
<evidence type="ECO:0000256" key="12">
    <source>
        <dbReference type="SAM" id="MobiDB-lite"/>
    </source>
</evidence>
<dbReference type="InterPro" id="IPR000629">
    <property type="entry name" value="RNA-helicase_DEAD-box_CS"/>
</dbReference>
<dbReference type="InterPro" id="IPR012677">
    <property type="entry name" value="Nucleotide-bd_a/b_plait_sf"/>
</dbReference>
<dbReference type="InterPro" id="IPR014001">
    <property type="entry name" value="Helicase_ATP-bd"/>
</dbReference>
<keyword evidence="4 10" id="KW-0378">Hydrolase</keyword>
<dbReference type="CDD" id="cd00268">
    <property type="entry name" value="DEADc"/>
    <property type="match status" value="1"/>
</dbReference>
<dbReference type="GO" id="GO:0005840">
    <property type="term" value="C:ribosome"/>
    <property type="evidence" value="ECO:0007669"/>
    <property type="project" value="TreeGrafter"/>
</dbReference>
<accession>B4F2C5</accession>
<evidence type="ECO:0000256" key="11">
    <source>
        <dbReference type="PROSITE-ProRule" id="PRU00552"/>
    </source>
</evidence>
<evidence type="ECO:0000259" key="14">
    <source>
        <dbReference type="PROSITE" id="PS51194"/>
    </source>
</evidence>
<dbReference type="InterPro" id="IPR011545">
    <property type="entry name" value="DEAD/DEAH_box_helicase_dom"/>
</dbReference>
<dbReference type="GO" id="GO:0005829">
    <property type="term" value="C:cytosol"/>
    <property type="evidence" value="ECO:0007669"/>
    <property type="project" value="TreeGrafter"/>
</dbReference>
<comment type="similarity">
    <text evidence="10">Belongs to the DEAD box helicase family. DeaD/CsdA subfamily.</text>
</comment>
<evidence type="ECO:0000259" key="15">
    <source>
        <dbReference type="PROSITE" id="PS51195"/>
    </source>
</evidence>
<dbReference type="InterPro" id="IPR044742">
    <property type="entry name" value="DEAD/DEAH_RhlB"/>
</dbReference>
<keyword evidence="2 10" id="KW-0963">Cytoplasm</keyword>
<evidence type="ECO:0000256" key="7">
    <source>
        <dbReference type="ARBA" id="ARBA00022884"/>
    </source>
</evidence>
<feature type="region of interest" description="Disordered" evidence="12">
    <location>
        <begin position="550"/>
        <end position="616"/>
    </location>
</feature>
<evidence type="ECO:0000256" key="3">
    <source>
        <dbReference type="ARBA" id="ARBA00022741"/>
    </source>
</evidence>
<evidence type="ECO:0000256" key="2">
    <source>
        <dbReference type="ARBA" id="ARBA00022490"/>
    </source>
</evidence>
<evidence type="ECO:0000256" key="6">
    <source>
        <dbReference type="ARBA" id="ARBA00022840"/>
    </source>
</evidence>
<dbReference type="InterPro" id="IPR014014">
    <property type="entry name" value="RNA_helicase_DEAD_Q_motif"/>
</dbReference>
<dbReference type="InterPro" id="IPR057325">
    <property type="entry name" value="DeaD_dimer"/>
</dbReference>
<evidence type="ECO:0000259" key="13">
    <source>
        <dbReference type="PROSITE" id="PS51192"/>
    </source>
</evidence>
<dbReference type="FunFam" id="3.30.70.330:FF:000068">
    <property type="entry name" value="ATP-dependent RNA helicase DeaD"/>
    <property type="match status" value="1"/>
</dbReference>
<dbReference type="AlphaFoldDB" id="B4F2C5"/>
<evidence type="ECO:0000256" key="4">
    <source>
        <dbReference type="ARBA" id="ARBA00022801"/>
    </source>
</evidence>
<dbReference type="Gene3D" id="3.30.70.330">
    <property type="match status" value="1"/>
</dbReference>
<dbReference type="InterPro" id="IPR027417">
    <property type="entry name" value="P-loop_NTPase"/>
</dbReference>
<feature type="region of interest" description="Disordered" evidence="12">
    <location>
        <begin position="444"/>
        <end position="476"/>
    </location>
</feature>